<protein>
    <submittedName>
        <fullName evidence="4">Uncharacterized protein</fullName>
    </submittedName>
</protein>
<name>A0AB34J8M3_PRYPA</name>
<organism evidence="4 5">
    <name type="scientific">Prymnesium parvum</name>
    <name type="common">Toxic golden alga</name>
    <dbReference type="NCBI Taxonomy" id="97485"/>
    <lineage>
        <taxon>Eukaryota</taxon>
        <taxon>Haptista</taxon>
        <taxon>Haptophyta</taxon>
        <taxon>Prymnesiophyceae</taxon>
        <taxon>Prymnesiales</taxon>
        <taxon>Prymnesiaceae</taxon>
        <taxon>Prymnesium</taxon>
    </lineage>
</organism>
<dbReference type="AlphaFoldDB" id="A0AB34J8M3"/>
<dbReference type="GO" id="GO:0005634">
    <property type="term" value="C:nucleus"/>
    <property type="evidence" value="ECO:0007669"/>
    <property type="project" value="TreeGrafter"/>
</dbReference>
<dbReference type="GO" id="GO:0000981">
    <property type="term" value="F:DNA-binding transcription factor activity, RNA polymerase II-specific"/>
    <property type="evidence" value="ECO:0007669"/>
    <property type="project" value="TreeGrafter"/>
</dbReference>
<evidence type="ECO:0000256" key="1">
    <source>
        <dbReference type="SAM" id="MobiDB-lite"/>
    </source>
</evidence>
<dbReference type="PROSITE" id="PS51294">
    <property type="entry name" value="HTH_MYB"/>
    <property type="match status" value="2"/>
</dbReference>
<dbReference type="CDD" id="cd00167">
    <property type="entry name" value="SANT"/>
    <property type="match status" value="2"/>
</dbReference>
<dbReference type="PROSITE" id="PS50090">
    <property type="entry name" value="MYB_LIKE"/>
    <property type="match status" value="2"/>
</dbReference>
<dbReference type="EMBL" id="JBGBPQ010000011">
    <property type="protein sequence ID" value="KAL1515652.1"/>
    <property type="molecule type" value="Genomic_DNA"/>
</dbReference>
<reference evidence="4 5" key="1">
    <citation type="journal article" date="2024" name="Science">
        <title>Giant polyketide synthase enzymes in the biosynthesis of giant marine polyether toxins.</title>
        <authorList>
            <person name="Fallon T.R."/>
            <person name="Shende V.V."/>
            <person name="Wierzbicki I.H."/>
            <person name="Pendleton A.L."/>
            <person name="Watervoot N.F."/>
            <person name="Auber R.P."/>
            <person name="Gonzalez D.J."/>
            <person name="Wisecaver J.H."/>
            <person name="Moore B.S."/>
        </authorList>
    </citation>
    <scope>NUCLEOTIDE SEQUENCE [LARGE SCALE GENOMIC DNA]</scope>
    <source>
        <strain evidence="4 5">12B1</strain>
    </source>
</reference>
<dbReference type="PANTHER" id="PTHR45614">
    <property type="entry name" value="MYB PROTEIN-RELATED"/>
    <property type="match status" value="1"/>
</dbReference>
<dbReference type="Pfam" id="PF00249">
    <property type="entry name" value="Myb_DNA-binding"/>
    <property type="match status" value="2"/>
</dbReference>
<feature type="region of interest" description="Disordered" evidence="1">
    <location>
        <begin position="126"/>
        <end position="191"/>
    </location>
</feature>
<feature type="domain" description="Myb-like" evidence="2">
    <location>
        <begin position="24"/>
        <end position="75"/>
    </location>
</feature>
<evidence type="ECO:0000259" key="3">
    <source>
        <dbReference type="PROSITE" id="PS51294"/>
    </source>
</evidence>
<feature type="domain" description="HTH myb-type" evidence="3">
    <location>
        <begin position="28"/>
        <end position="75"/>
    </location>
</feature>
<feature type="region of interest" description="Disordered" evidence="1">
    <location>
        <begin position="216"/>
        <end position="243"/>
    </location>
</feature>
<dbReference type="SMART" id="SM00717">
    <property type="entry name" value="SANT"/>
    <property type="match status" value="2"/>
</dbReference>
<keyword evidence="5" id="KW-1185">Reference proteome</keyword>
<evidence type="ECO:0000313" key="4">
    <source>
        <dbReference type="EMBL" id="KAL1515652.1"/>
    </source>
</evidence>
<dbReference type="InterPro" id="IPR050560">
    <property type="entry name" value="MYB_TF"/>
</dbReference>
<accession>A0AB34J8M3</accession>
<feature type="compositionally biased region" description="Polar residues" evidence="1">
    <location>
        <begin position="158"/>
        <end position="175"/>
    </location>
</feature>
<dbReference type="GO" id="GO:0000978">
    <property type="term" value="F:RNA polymerase II cis-regulatory region sequence-specific DNA binding"/>
    <property type="evidence" value="ECO:0007669"/>
    <property type="project" value="TreeGrafter"/>
</dbReference>
<proteinExistence type="predicted"/>
<feature type="domain" description="Myb-like" evidence="2">
    <location>
        <begin position="76"/>
        <end position="126"/>
    </location>
</feature>
<gene>
    <name evidence="4" type="ORF">AB1Y20_002270</name>
</gene>
<evidence type="ECO:0000313" key="5">
    <source>
        <dbReference type="Proteomes" id="UP001515480"/>
    </source>
</evidence>
<feature type="domain" description="HTH myb-type" evidence="3">
    <location>
        <begin position="76"/>
        <end position="130"/>
    </location>
</feature>
<dbReference type="InterPro" id="IPR017930">
    <property type="entry name" value="Myb_dom"/>
</dbReference>
<comment type="caution">
    <text evidence="4">The sequence shown here is derived from an EMBL/GenBank/DDBJ whole genome shotgun (WGS) entry which is preliminary data.</text>
</comment>
<dbReference type="SUPFAM" id="SSF46689">
    <property type="entry name" value="Homeodomain-like"/>
    <property type="match status" value="1"/>
</dbReference>
<dbReference type="InterPro" id="IPR001005">
    <property type="entry name" value="SANT/Myb"/>
</dbReference>
<sequence length="297" mass="32622">MPTPAGGCETPQSCDVSTPSGTWKKHIWKVAEDEMLYHLVTTSLDDGGKVRWSAVGAQMNGRSGKQCRERWHNHLSPDVNKAEWTAQEDAAIVQKVHELGTRWSEIVKSFPGRTDNAIKNRWNSMRRKAERKKIKVDSPADGMADDEGSAAFSPQAPGDTSSPTFNETFQETALETPQPKRQRREPISACSESWDTDAADVLIAAYCKAQGWPRYRPPRKSNPLTLPSTTRQPSTPTAKAKPEVTFASEMSPTLTFFQPVLFDSSSSPDENTWAPSAMEALVGACEAVQGNGILTNA</sequence>
<dbReference type="Gene3D" id="1.10.10.60">
    <property type="entry name" value="Homeodomain-like"/>
    <property type="match status" value="2"/>
</dbReference>
<dbReference type="InterPro" id="IPR009057">
    <property type="entry name" value="Homeodomain-like_sf"/>
</dbReference>
<feature type="compositionally biased region" description="Polar residues" evidence="1">
    <location>
        <begin position="222"/>
        <end position="237"/>
    </location>
</feature>
<dbReference type="Proteomes" id="UP001515480">
    <property type="component" value="Unassembled WGS sequence"/>
</dbReference>
<evidence type="ECO:0000259" key="2">
    <source>
        <dbReference type="PROSITE" id="PS50090"/>
    </source>
</evidence>